<sequence length="123" mass="13191">MPRKPKGSSARFVHGGESGPKIRPKGVVDGQQVNIPVLPLVGPEGTEEARDLRQGQSQVQTVFMGRRPPKGNGGVHVSSAGRRLALECKGRRELGLQDPPVEQGRKSALVIRRCRVEGPSLNG</sequence>
<protein>
    <submittedName>
        <fullName evidence="2">Uncharacterized protein</fullName>
    </submittedName>
</protein>
<evidence type="ECO:0000313" key="2">
    <source>
        <dbReference type="EMBL" id="MCD9645244.1"/>
    </source>
</evidence>
<name>A0ABS8VEW2_DATST</name>
<gene>
    <name evidence="2" type="ORF">HAX54_034016</name>
</gene>
<keyword evidence="3" id="KW-1185">Reference proteome</keyword>
<evidence type="ECO:0000256" key="1">
    <source>
        <dbReference type="SAM" id="MobiDB-lite"/>
    </source>
</evidence>
<proteinExistence type="predicted"/>
<evidence type="ECO:0000313" key="3">
    <source>
        <dbReference type="Proteomes" id="UP000823775"/>
    </source>
</evidence>
<accession>A0ABS8VEW2</accession>
<dbReference type="EMBL" id="JACEIK010004378">
    <property type="protein sequence ID" value="MCD9645244.1"/>
    <property type="molecule type" value="Genomic_DNA"/>
</dbReference>
<comment type="caution">
    <text evidence="2">The sequence shown here is derived from an EMBL/GenBank/DDBJ whole genome shotgun (WGS) entry which is preliminary data.</text>
</comment>
<dbReference type="Proteomes" id="UP000823775">
    <property type="component" value="Unassembled WGS sequence"/>
</dbReference>
<organism evidence="2 3">
    <name type="scientific">Datura stramonium</name>
    <name type="common">Jimsonweed</name>
    <name type="synonym">Common thornapple</name>
    <dbReference type="NCBI Taxonomy" id="4076"/>
    <lineage>
        <taxon>Eukaryota</taxon>
        <taxon>Viridiplantae</taxon>
        <taxon>Streptophyta</taxon>
        <taxon>Embryophyta</taxon>
        <taxon>Tracheophyta</taxon>
        <taxon>Spermatophyta</taxon>
        <taxon>Magnoliopsida</taxon>
        <taxon>eudicotyledons</taxon>
        <taxon>Gunneridae</taxon>
        <taxon>Pentapetalae</taxon>
        <taxon>asterids</taxon>
        <taxon>lamiids</taxon>
        <taxon>Solanales</taxon>
        <taxon>Solanaceae</taxon>
        <taxon>Solanoideae</taxon>
        <taxon>Datureae</taxon>
        <taxon>Datura</taxon>
    </lineage>
</organism>
<reference evidence="2 3" key="1">
    <citation type="journal article" date="2021" name="BMC Genomics">
        <title>Datura genome reveals duplications of psychoactive alkaloid biosynthetic genes and high mutation rate following tissue culture.</title>
        <authorList>
            <person name="Rajewski A."/>
            <person name="Carter-House D."/>
            <person name="Stajich J."/>
            <person name="Litt A."/>
        </authorList>
    </citation>
    <scope>NUCLEOTIDE SEQUENCE [LARGE SCALE GENOMIC DNA]</scope>
    <source>
        <strain evidence="2">AR-01</strain>
    </source>
</reference>
<feature type="region of interest" description="Disordered" evidence="1">
    <location>
        <begin position="1"/>
        <end position="27"/>
    </location>
</feature>